<evidence type="ECO:0000313" key="2">
    <source>
        <dbReference type="EMBL" id="CAD7412711.1"/>
    </source>
</evidence>
<dbReference type="AlphaFoldDB" id="A0A7R9DDM6"/>
<name>A0A7R9DDM6_TIMCR</name>
<dbReference type="EMBL" id="OC323108">
    <property type="protein sequence ID" value="CAD7412711.1"/>
    <property type="molecule type" value="Genomic_DNA"/>
</dbReference>
<reference evidence="2" key="1">
    <citation type="submission" date="2020-11" db="EMBL/GenBank/DDBJ databases">
        <authorList>
            <person name="Tran Van P."/>
        </authorList>
    </citation>
    <scope>NUCLEOTIDE SEQUENCE</scope>
</reference>
<gene>
    <name evidence="2" type="ORF">TCEB3V08_LOCUS11485</name>
</gene>
<evidence type="ECO:0000256" key="1">
    <source>
        <dbReference type="SAM" id="MobiDB-lite"/>
    </source>
</evidence>
<feature type="compositionally biased region" description="Polar residues" evidence="1">
    <location>
        <begin position="85"/>
        <end position="105"/>
    </location>
</feature>
<proteinExistence type="predicted"/>
<organism evidence="2">
    <name type="scientific">Timema cristinae</name>
    <name type="common">Walking stick</name>
    <dbReference type="NCBI Taxonomy" id="61476"/>
    <lineage>
        <taxon>Eukaryota</taxon>
        <taxon>Metazoa</taxon>
        <taxon>Ecdysozoa</taxon>
        <taxon>Arthropoda</taxon>
        <taxon>Hexapoda</taxon>
        <taxon>Insecta</taxon>
        <taxon>Pterygota</taxon>
        <taxon>Neoptera</taxon>
        <taxon>Polyneoptera</taxon>
        <taxon>Phasmatodea</taxon>
        <taxon>Timematodea</taxon>
        <taxon>Timematoidea</taxon>
        <taxon>Timematidae</taxon>
        <taxon>Timema</taxon>
    </lineage>
</organism>
<sequence>MSEPWSFIVAERDEPWEGKKGGDIPLCWKSHVGNGRPPQNPVSGFDRSNESSAVLAELREWSPLLLAPILLNNVSESATNHDDTSSQLENSTTDEGPQDAMTSTALKPLQIQSTLKKMRMHLCNKQ</sequence>
<feature type="region of interest" description="Disordered" evidence="1">
    <location>
        <begin position="30"/>
        <end position="49"/>
    </location>
</feature>
<protein>
    <submittedName>
        <fullName evidence="2">Uncharacterized protein</fullName>
    </submittedName>
</protein>
<accession>A0A7R9DDM6</accession>
<feature type="region of interest" description="Disordered" evidence="1">
    <location>
        <begin position="77"/>
        <end position="105"/>
    </location>
</feature>
<feature type="region of interest" description="Disordered" evidence="1">
    <location>
        <begin position="1"/>
        <end position="21"/>
    </location>
</feature>
<feature type="compositionally biased region" description="Basic and acidic residues" evidence="1">
    <location>
        <begin position="10"/>
        <end position="21"/>
    </location>
</feature>